<keyword evidence="4" id="KW-1185">Reference proteome</keyword>
<evidence type="ECO:0000313" key="4">
    <source>
        <dbReference type="Proteomes" id="UP000181790"/>
    </source>
</evidence>
<dbReference type="EMBL" id="MORL01000010">
    <property type="protein sequence ID" value="OIN57730.1"/>
    <property type="molecule type" value="Genomic_DNA"/>
</dbReference>
<gene>
    <name evidence="3" type="ORF">BLX24_18475</name>
</gene>
<sequence length="230" mass="24668">MKRIVFALVSACSFFLFHTASAQVELGFRGGAHWGTVSKPSSFDSFTPEFKLAAGPQGAVFLNIPLSDYVSFRPELAYVQKGLMMREGLNLNLGGIPLPLGARINFQTKNIELPLLAQINLSDGAIQPYIIAGPSIAYAVDSKVRTRAEALFVSKPIDLDVPLGGVMQRWDFSAVGGLGLAAPVGAGKLILEGRYTHGFTRQVNVPVVQLPVRNRGVSVSLGYSFPIGGY</sequence>
<dbReference type="RefSeq" id="WP_071504671.1">
    <property type="nucleotide sequence ID" value="NZ_MORL01000010.1"/>
</dbReference>
<dbReference type="OrthoDB" id="947434at2"/>
<dbReference type="Pfam" id="PF13568">
    <property type="entry name" value="OMP_b-brl_2"/>
    <property type="match status" value="1"/>
</dbReference>
<accession>A0A1S2VH35</accession>
<dbReference type="InterPro" id="IPR025665">
    <property type="entry name" value="Beta-barrel_OMP_2"/>
</dbReference>
<evidence type="ECO:0000313" key="3">
    <source>
        <dbReference type="EMBL" id="OIN57730.1"/>
    </source>
</evidence>
<dbReference type="Proteomes" id="UP000181790">
    <property type="component" value="Unassembled WGS sequence"/>
</dbReference>
<keyword evidence="1" id="KW-0732">Signal</keyword>
<evidence type="ECO:0000259" key="2">
    <source>
        <dbReference type="Pfam" id="PF13568"/>
    </source>
</evidence>
<feature type="domain" description="Outer membrane protein beta-barrel" evidence="2">
    <location>
        <begin position="23"/>
        <end position="200"/>
    </location>
</feature>
<protein>
    <recommendedName>
        <fullName evidence="2">Outer membrane protein beta-barrel domain-containing protein</fullName>
    </recommendedName>
</protein>
<comment type="caution">
    <text evidence="3">The sequence shown here is derived from an EMBL/GenBank/DDBJ whole genome shotgun (WGS) entry which is preliminary data.</text>
</comment>
<organism evidence="3 4">
    <name type="scientific">Arsenicibacter rosenii</name>
    <dbReference type="NCBI Taxonomy" id="1750698"/>
    <lineage>
        <taxon>Bacteria</taxon>
        <taxon>Pseudomonadati</taxon>
        <taxon>Bacteroidota</taxon>
        <taxon>Cytophagia</taxon>
        <taxon>Cytophagales</taxon>
        <taxon>Spirosomataceae</taxon>
        <taxon>Arsenicibacter</taxon>
    </lineage>
</organism>
<name>A0A1S2VH35_9BACT</name>
<dbReference type="AlphaFoldDB" id="A0A1S2VH35"/>
<reference evidence="3 4" key="1">
    <citation type="submission" date="2016-10" db="EMBL/GenBank/DDBJ databases">
        <title>Arsenicibacter rosenii gen. nov., sp. nov., an efficient arsenic-methylating bacterium isolated from an arsenic-contaminated paddy soil.</title>
        <authorList>
            <person name="Huang K."/>
        </authorList>
    </citation>
    <scope>NUCLEOTIDE SEQUENCE [LARGE SCALE GENOMIC DNA]</scope>
    <source>
        <strain evidence="3 4">SM-1</strain>
    </source>
</reference>
<proteinExistence type="predicted"/>
<feature type="signal peptide" evidence="1">
    <location>
        <begin position="1"/>
        <end position="22"/>
    </location>
</feature>
<feature type="chain" id="PRO_5010211568" description="Outer membrane protein beta-barrel domain-containing protein" evidence="1">
    <location>
        <begin position="23"/>
        <end position="230"/>
    </location>
</feature>
<evidence type="ECO:0000256" key="1">
    <source>
        <dbReference type="SAM" id="SignalP"/>
    </source>
</evidence>